<accession>A0A1G2TVP8</accession>
<evidence type="ECO:0000313" key="2">
    <source>
        <dbReference type="Proteomes" id="UP000177707"/>
    </source>
</evidence>
<sequence length="153" mass="17832">MIKIKKQKVEPILMETYLRVIYNSTGSKIFKNLYAKVNGKKTDITQNGHLSCAFYVSSILFLFKLIREIHATVDGTAKDLRKSGWKEIKKPKLGSVLVWKEQRNIDDNKPHKHIGFYIGKAKAISNNSKYGYPTEHNWKIRKIESIFWHPLIK</sequence>
<proteinExistence type="predicted"/>
<dbReference type="STRING" id="1802758.A3A96_01545"/>
<gene>
    <name evidence="1" type="ORF">A3A96_01545</name>
</gene>
<reference evidence="1 2" key="1">
    <citation type="journal article" date="2016" name="Nat. Commun.">
        <title>Thousands of microbial genomes shed light on interconnected biogeochemical processes in an aquifer system.</title>
        <authorList>
            <person name="Anantharaman K."/>
            <person name="Brown C.T."/>
            <person name="Hug L.A."/>
            <person name="Sharon I."/>
            <person name="Castelle C.J."/>
            <person name="Probst A.J."/>
            <person name="Thomas B.C."/>
            <person name="Singh A."/>
            <person name="Wilkins M.J."/>
            <person name="Karaoz U."/>
            <person name="Brodie E.L."/>
            <person name="Williams K.H."/>
            <person name="Hubbard S.S."/>
            <person name="Banfield J.F."/>
        </authorList>
    </citation>
    <scope>NUCLEOTIDE SEQUENCE [LARGE SCALE GENOMIC DNA]</scope>
</reference>
<protein>
    <recommendedName>
        <fullName evidence="3">NlpC/P60 domain-containing protein</fullName>
    </recommendedName>
</protein>
<organism evidence="1 2">
    <name type="scientific">Candidatus Zambryskibacteria bacterium RIFCSPLOWO2_01_FULL_39_39</name>
    <dbReference type="NCBI Taxonomy" id="1802758"/>
    <lineage>
        <taxon>Bacteria</taxon>
        <taxon>Candidatus Zambryskiibacteriota</taxon>
    </lineage>
</organism>
<comment type="caution">
    <text evidence="1">The sequence shown here is derived from an EMBL/GenBank/DDBJ whole genome shotgun (WGS) entry which is preliminary data.</text>
</comment>
<dbReference type="Proteomes" id="UP000177707">
    <property type="component" value="Unassembled WGS sequence"/>
</dbReference>
<dbReference type="AlphaFoldDB" id="A0A1G2TVP8"/>
<evidence type="ECO:0008006" key="3">
    <source>
        <dbReference type="Google" id="ProtNLM"/>
    </source>
</evidence>
<evidence type="ECO:0000313" key="1">
    <source>
        <dbReference type="EMBL" id="OHB01361.1"/>
    </source>
</evidence>
<name>A0A1G2TVP8_9BACT</name>
<dbReference type="EMBL" id="MHWB01000013">
    <property type="protein sequence ID" value="OHB01361.1"/>
    <property type="molecule type" value="Genomic_DNA"/>
</dbReference>